<evidence type="ECO:0000313" key="3">
    <source>
        <dbReference type="EMBL" id="CAI2173594.1"/>
    </source>
</evidence>
<dbReference type="PROSITE" id="PS00028">
    <property type="entry name" value="ZINC_FINGER_C2H2_1"/>
    <property type="match status" value="1"/>
</dbReference>
<feature type="domain" description="C2H2-type" evidence="2">
    <location>
        <begin position="56"/>
        <end position="77"/>
    </location>
</feature>
<evidence type="ECO:0000256" key="1">
    <source>
        <dbReference type="SAM" id="MobiDB-lite"/>
    </source>
</evidence>
<accession>A0A9W4SNN3</accession>
<name>A0A9W4SNN3_9GLOM</name>
<comment type="caution">
    <text evidence="3">The sequence shown here is derived from an EMBL/GenBank/DDBJ whole genome shotgun (WGS) entry which is preliminary data.</text>
</comment>
<sequence>METIIEGSESESSSSSSGSNDLGRSNQSDMSTSSQSLDGLGRSSENSNKSDLIINCPLCNNAFDNYYSFMLHYEAKHVHLVRRIRNQ</sequence>
<reference evidence="3" key="1">
    <citation type="submission" date="2022-08" db="EMBL/GenBank/DDBJ databases">
        <authorList>
            <person name="Kallberg Y."/>
            <person name="Tangrot J."/>
            <person name="Rosling A."/>
        </authorList>
    </citation>
    <scope>NUCLEOTIDE SEQUENCE</scope>
    <source>
        <strain evidence="3">Wild A</strain>
    </source>
</reference>
<proteinExistence type="predicted"/>
<protein>
    <submittedName>
        <fullName evidence="3">7915_t:CDS:1</fullName>
    </submittedName>
</protein>
<dbReference type="Proteomes" id="UP001153678">
    <property type="component" value="Unassembled WGS sequence"/>
</dbReference>
<dbReference type="EMBL" id="CAMKVN010001085">
    <property type="protein sequence ID" value="CAI2173594.1"/>
    <property type="molecule type" value="Genomic_DNA"/>
</dbReference>
<dbReference type="InterPro" id="IPR013087">
    <property type="entry name" value="Znf_C2H2_type"/>
</dbReference>
<dbReference type="OrthoDB" id="88517at2759"/>
<dbReference type="AlphaFoldDB" id="A0A9W4SNN3"/>
<organism evidence="3 4">
    <name type="scientific">Funneliformis geosporum</name>
    <dbReference type="NCBI Taxonomy" id="1117311"/>
    <lineage>
        <taxon>Eukaryota</taxon>
        <taxon>Fungi</taxon>
        <taxon>Fungi incertae sedis</taxon>
        <taxon>Mucoromycota</taxon>
        <taxon>Glomeromycotina</taxon>
        <taxon>Glomeromycetes</taxon>
        <taxon>Glomerales</taxon>
        <taxon>Glomeraceae</taxon>
        <taxon>Funneliformis</taxon>
    </lineage>
</organism>
<keyword evidence="4" id="KW-1185">Reference proteome</keyword>
<gene>
    <name evidence="3" type="ORF">FWILDA_LOCUS6163</name>
</gene>
<evidence type="ECO:0000259" key="2">
    <source>
        <dbReference type="PROSITE" id="PS00028"/>
    </source>
</evidence>
<feature type="region of interest" description="Disordered" evidence="1">
    <location>
        <begin position="1"/>
        <end position="51"/>
    </location>
</feature>
<feature type="compositionally biased region" description="Low complexity" evidence="1">
    <location>
        <begin position="1"/>
        <end position="36"/>
    </location>
</feature>
<evidence type="ECO:0000313" key="4">
    <source>
        <dbReference type="Proteomes" id="UP001153678"/>
    </source>
</evidence>